<dbReference type="GO" id="GO:0030479">
    <property type="term" value="C:actin cortical patch"/>
    <property type="evidence" value="ECO:0007669"/>
    <property type="project" value="TreeGrafter"/>
</dbReference>
<evidence type="ECO:0000256" key="1">
    <source>
        <dbReference type="SAM" id="MobiDB-lite"/>
    </source>
</evidence>
<dbReference type="AlphaFoldDB" id="A0A9P0VXW6"/>
<keyword evidence="4" id="KW-1185">Reference proteome</keyword>
<feature type="compositionally biased region" description="Acidic residues" evidence="1">
    <location>
        <begin position="386"/>
        <end position="400"/>
    </location>
</feature>
<feature type="domain" description="VHS" evidence="2">
    <location>
        <begin position="20"/>
        <end position="158"/>
    </location>
</feature>
<dbReference type="GO" id="GO:0007034">
    <property type="term" value="P:vacuolar transport"/>
    <property type="evidence" value="ECO:0007669"/>
    <property type="project" value="UniProtKB-ARBA"/>
</dbReference>
<feature type="region of interest" description="Disordered" evidence="1">
    <location>
        <begin position="364"/>
        <end position="474"/>
    </location>
</feature>
<dbReference type="InterPro" id="IPR008942">
    <property type="entry name" value="ENTH_VHS"/>
</dbReference>
<dbReference type="GO" id="GO:0006897">
    <property type="term" value="P:endocytosis"/>
    <property type="evidence" value="ECO:0007669"/>
    <property type="project" value="InterPro"/>
</dbReference>
<dbReference type="Proteomes" id="UP000837801">
    <property type="component" value="Unassembled WGS sequence"/>
</dbReference>
<accession>A0A9P0VXW6</accession>
<evidence type="ECO:0000259" key="2">
    <source>
        <dbReference type="PROSITE" id="PS50179"/>
    </source>
</evidence>
<dbReference type="GO" id="GO:0035091">
    <property type="term" value="F:phosphatidylinositol binding"/>
    <property type="evidence" value="ECO:0007669"/>
    <property type="project" value="InterPro"/>
</dbReference>
<feature type="compositionally biased region" description="Low complexity" evidence="1">
    <location>
        <begin position="186"/>
        <end position="199"/>
    </location>
</feature>
<dbReference type="Gene3D" id="1.25.40.90">
    <property type="match status" value="1"/>
</dbReference>
<dbReference type="GO" id="GO:0043130">
    <property type="term" value="F:ubiquitin binding"/>
    <property type="evidence" value="ECO:0007669"/>
    <property type="project" value="InterPro"/>
</dbReference>
<dbReference type="SMART" id="SM00288">
    <property type="entry name" value="VHS"/>
    <property type="match status" value="1"/>
</dbReference>
<feature type="region of interest" description="Disordered" evidence="1">
    <location>
        <begin position="156"/>
        <end position="246"/>
    </location>
</feature>
<dbReference type="InterPro" id="IPR045007">
    <property type="entry name" value="LSB5"/>
</dbReference>
<dbReference type="Pfam" id="PF00790">
    <property type="entry name" value="VHS"/>
    <property type="match status" value="1"/>
</dbReference>
<dbReference type="SUPFAM" id="SSF48464">
    <property type="entry name" value="ENTH/VHS domain"/>
    <property type="match status" value="1"/>
</dbReference>
<evidence type="ECO:0000313" key="4">
    <source>
        <dbReference type="Proteomes" id="UP000837801"/>
    </source>
</evidence>
<evidence type="ECO:0000313" key="3">
    <source>
        <dbReference type="EMBL" id="CAH2351966.1"/>
    </source>
</evidence>
<sequence length="474" mass="52265">MPIFGEKQVTSVTIKINQLSTPHRNDEIDESMELYLSDLLDLIKIQPSSGAAEAARAIRKKIKYGDSVEEQLRALSLLELLILNSGPKIGPVIARDDKLIDVLKGVLNGSGKTALGSSYDPKVHKKVKGLALGWKNELEGLDGYKYFATLWKNIKGSGGSHGSSSRNHRRTESGGNVFDSVEDNQPKSSPSRVSPASPRNTPPPRPTVASPYSKSTSSSSSTSRRHKHKEKAKDKKKRKRKGNSVYADEQFKIPQINYKVEAPKIRNVIADCHTHTTALQNALLTLSVGASPLNDEKCSFEFEKCRYIRRKVLRYLQYVGAGSSEDKSSAVLAMDEEFLGSLIYANEQLVQIFKKFDASCGYTEENPAPNYDDEDDDGYESYYTDSTEEEEEDGEAETEEEVKPDISERLKNATIQEGSSSKRPPPPRPVKPAGLGTKQLQQPPVPPSLTKHATNDTIGSDPFGDGNTDLSPYD</sequence>
<feature type="compositionally biased region" description="Basic residues" evidence="1">
    <location>
        <begin position="223"/>
        <end position="242"/>
    </location>
</feature>
<dbReference type="PROSITE" id="PS50179">
    <property type="entry name" value="VHS"/>
    <property type="match status" value="1"/>
</dbReference>
<dbReference type="GO" id="GO:0051666">
    <property type="term" value="P:actin cortical patch localization"/>
    <property type="evidence" value="ECO:0007669"/>
    <property type="project" value="TreeGrafter"/>
</dbReference>
<comment type="caution">
    <text evidence="3">The sequence shown here is derived from an EMBL/GenBank/DDBJ whole genome shotgun (WGS) entry which is preliminary data.</text>
</comment>
<dbReference type="InterPro" id="IPR044103">
    <property type="entry name" value="GAT_LSB5"/>
</dbReference>
<proteinExistence type="predicted"/>
<dbReference type="OrthoDB" id="10068368at2759"/>
<dbReference type="CDD" id="cd16980">
    <property type="entry name" value="VHS_Lsb5"/>
    <property type="match status" value="1"/>
</dbReference>
<gene>
    <name evidence="3" type="ORF">CLIB1423_05S02454</name>
</gene>
<dbReference type="PANTHER" id="PTHR47789:SF1">
    <property type="entry name" value="LAS SEVENTEEN-BINDING PROTEIN 5"/>
    <property type="match status" value="1"/>
</dbReference>
<reference evidence="3" key="1">
    <citation type="submission" date="2022-03" db="EMBL/GenBank/DDBJ databases">
        <authorList>
            <person name="Legras J.-L."/>
            <person name="Devillers H."/>
            <person name="Grondin C."/>
        </authorList>
    </citation>
    <scope>NUCLEOTIDE SEQUENCE</scope>
    <source>
        <strain evidence="3">CLIB 1423</strain>
    </source>
</reference>
<dbReference type="CDD" id="cd14232">
    <property type="entry name" value="GAT_LSB5"/>
    <property type="match status" value="1"/>
</dbReference>
<dbReference type="SUPFAM" id="SSF89009">
    <property type="entry name" value="GAT-like domain"/>
    <property type="match status" value="1"/>
</dbReference>
<feature type="compositionally biased region" description="Low complexity" evidence="1">
    <location>
        <begin position="207"/>
        <end position="222"/>
    </location>
</feature>
<dbReference type="PANTHER" id="PTHR47789">
    <property type="entry name" value="LAS SEVENTEEN-BINDING PROTEIN 5"/>
    <property type="match status" value="1"/>
</dbReference>
<name>A0A9P0VXW6_9ASCO</name>
<dbReference type="GO" id="GO:0007015">
    <property type="term" value="P:actin filament organization"/>
    <property type="evidence" value="ECO:0007669"/>
    <property type="project" value="InterPro"/>
</dbReference>
<dbReference type="InterPro" id="IPR002014">
    <property type="entry name" value="VHS_dom"/>
</dbReference>
<feature type="compositionally biased region" description="Basic and acidic residues" evidence="1">
    <location>
        <begin position="401"/>
        <end position="411"/>
    </location>
</feature>
<protein>
    <submittedName>
        <fullName evidence="3">LAS seventeen-binding protein 5</fullName>
    </submittedName>
</protein>
<organism evidence="3 4">
    <name type="scientific">[Candida] railenensis</name>
    <dbReference type="NCBI Taxonomy" id="45579"/>
    <lineage>
        <taxon>Eukaryota</taxon>
        <taxon>Fungi</taxon>
        <taxon>Dikarya</taxon>
        <taxon>Ascomycota</taxon>
        <taxon>Saccharomycotina</taxon>
        <taxon>Pichiomycetes</taxon>
        <taxon>Debaryomycetaceae</taxon>
        <taxon>Kurtzmaniella</taxon>
    </lineage>
</organism>
<dbReference type="EMBL" id="CAKXYY010000005">
    <property type="protein sequence ID" value="CAH2351966.1"/>
    <property type="molecule type" value="Genomic_DNA"/>
</dbReference>